<dbReference type="EMBL" id="CP003787">
    <property type="protein sequence ID" value="AFR36018.1"/>
    <property type="molecule type" value="Genomic_DNA"/>
</dbReference>
<dbReference type="AlphaFoldDB" id="J9R697"/>
<feature type="domain" description="DUF4357" evidence="3">
    <location>
        <begin position="656"/>
        <end position="708"/>
    </location>
</feature>
<dbReference type="HOGENOM" id="CLU_390670_0_0_10"/>
<reference evidence="4 5" key="1">
    <citation type="submission" date="2012-09" db="EMBL/GenBank/DDBJ databases">
        <title>Riemerella anatipestifer vaccine strains.</title>
        <authorList>
            <person name="Chun C.A."/>
            <person name="Shu W.M."/>
            <person name="Kang Z.D."/>
            <person name="Jia W.X."/>
        </authorList>
    </citation>
    <scope>NUCLEOTIDE SEQUENCE [LARGE SCALE GENOMIC DNA]</scope>
    <source>
        <strain evidence="4 5">RA-CH-1</strain>
    </source>
</reference>
<dbReference type="RefSeq" id="WP_014938342.1">
    <property type="nucleotide sequence ID" value="NC_018609.1"/>
</dbReference>
<evidence type="ECO:0000259" key="2">
    <source>
        <dbReference type="Pfam" id="PF13175"/>
    </source>
</evidence>
<dbReference type="InterPro" id="IPR051396">
    <property type="entry name" value="Bact_Antivir_Def_Nuclease"/>
</dbReference>
<dbReference type="CDD" id="cd00267">
    <property type="entry name" value="ABC_ATPase"/>
    <property type="match status" value="1"/>
</dbReference>
<dbReference type="Pfam" id="PF13175">
    <property type="entry name" value="AAA_15"/>
    <property type="match status" value="1"/>
</dbReference>
<feature type="region of interest" description="Disordered" evidence="1">
    <location>
        <begin position="572"/>
        <end position="599"/>
    </location>
</feature>
<name>J9R697_RIEAN</name>
<dbReference type="Proteomes" id="UP000006276">
    <property type="component" value="Chromosome"/>
</dbReference>
<accession>J9R697</accession>
<feature type="compositionally biased region" description="Low complexity" evidence="1">
    <location>
        <begin position="581"/>
        <end position="596"/>
    </location>
</feature>
<dbReference type="InterPro" id="IPR041685">
    <property type="entry name" value="AAA_GajA/Old/RecF-like"/>
</dbReference>
<dbReference type="Pfam" id="PF14267">
    <property type="entry name" value="DUF4357"/>
    <property type="match status" value="1"/>
</dbReference>
<dbReference type="PATRIC" id="fig|1228997.3.peg.1416"/>
<dbReference type="PANTHER" id="PTHR43581:SF4">
    <property type="entry name" value="ATP_GTP PHOSPHATASE"/>
    <property type="match status" value="1"/>
</dbReference>
<feature type="domain" description="Endonuclease GajA/Old nuclease/RecF-like AAA" evidence="2">
    <location>
        <begin position="1"/>
        <end position="330"/>
    </location>
</feature>
<protein>
    <recommendedName>
        <fullName evidence="6">AAA domain-containing protein</fullName>
    </recommendedName>
</protein>
<dbReference type="SUPFAM" id="SSF52540">
    <property type="entry name" value="P-loop containing nucleoside triphosphate hydrolases"/>
    <property type="match status" value="1"/>
</dbReference>
<evidence type="ECO:0000256" key="1">
    <source>
        <dbReference type="SAM" id="MobiDB-lite"/>
    </source>
</evidence>
<dbReference type="KEGG" id="rag:B739_1420"/>
<gene>
    <name evidence="4" type="ORF">B739_1420</name>
</gene>
<evidence type="ECO:0000313" key="5">
    <source>
        <dbReference type="Proteomes" id="UP000006276"/>
    </source>
</evidence>
<proteinExistence type="predicted"/>
<keyword evidence="5" id="KW-1185">Reference proteome</keyword>
<evidence type="ECO:0000259" key="3">
    <source>
        <dbReference type="Pfam" id="PF14267"/>
    </source>
</evidence>
<dbReference type="Gene3D" id="3.40.50.300">
    <property type="entry name" value="P-loop containing nucleotide triphosphate hydrolases"/>
    <property type="match status" value="1"/>
</dbReference>
<evidence type="ECO:0000313" key="4">
    <source>
        <dbReference type="EMBL" id="AFR36018.1"/>
    </source>
</evidence>
<dbReference type="InterPro" id="IPR025579">
    <property type="entry name" value="DUF4357"/>
</dbReference>
<dbReference type="InterPro" id="IPR027417">
    <property type="entry name" value="P-loop_NTPase"/>
</dbReference>
<evidence type="ECO:0008006" key="6">
    <source>
        <dbReference type="Google" id="ProtNLM"/>
    </source>
</evidence>
<dbReference type="PANTHER" id="PTHR43581">
    <property type="entry name" value="ATP/GTP PHOSPHATASE"/>
    <property type="match status" value="1"/>
</dbReference>
<sequence length="716" mass="83615">MKIKKLHIQNYKNLKADLDHNSDLITFIGNNGSGKSNLLEAISSIFYHFYNRKEKDIPFNFSLEYLITGNKTVSIEKKNSSVTTKVNDTHKADITEELPKQVVAIYSGEEDRLWKKTFAPLYFEYIKNINAADASKLGEFIQFPKMLFINKFYWHISLLCLLLSDSEEIKEFCNKILNIQKINSIKFQFNRNNYSNYSESPVKTFIQKLDTKSEYSLAELKKILDDNYYNLNEVYKYLYIAFTPDKKKMLENIIIKFNDENLEIEDLSEGEKKLLLIKAALEYAAQEDSLFILDEPDAHIHINNKEQIVKSFEPYLHNRQVIITTHSPTLTQCVKDENVYMLNSGKIEDRDRQEIITNLTDDFWNKHQQSSFLSSKKDIILLVEGKHDKQHINNAFDKLKDEFPNFNFEIFKLNSETNIQPFLRGLYESEFEPTKVYIGLFDREADILKKFKNTNDYSKIEGKSFVKIKENQKPNNNYFATTLPKIEDKNCDCPIELMYEYEKWESAYKKAVENTIGKTKNKSIKEYSKEVLEDTKNILADNSKTFEKEDFKHFRKLFELIKEIKAYSDELRSHNHSVTQTDNTNTNSEETDNNSTPEAQIVTSNTVEAIEIYTTVRNTDIKAHFDSVSEKVTILPDSILAADVVPSFTANEKKLRNKLIKKHCKQIENQWVVQEAIELSSPSGAIKFAVASNINGWEYWRLKENNEKLKTIRKNK</sequence>
<organism evidence="4 5">
    <name type="scientific">Riemerella anatipestifer RA-CH-1</name>
    <dbReference type="NCBI Taxonomy" id="1228997"/>
    <lineage>
        <taxon>Bacteria</taxon>
        <taxon>Pseudomonadati</taxon>
        <taxon>Bacteroidota</taxon>
        <taxon>Flavobacteriia</taxon>
        <taxon>Flavobacteriales</taxon>
        <taxon>Weeksellaceae</taxon>
        <taxon>Riemerella</taxon>
    </lineage>
</organism>